<reference evidence="12" key="4">
    <citation type="submission" date="2020-07" db="EMBL/GenBank/DDBJ databases">
        <title>Draft genome sequence of Lactobacillus helveticus strain H-8.</title>
        <authorList>
            <person name="Endo A."/>
            <person name="Maeno S."/>
            <person name="Kido Y."/>
        </authorList>
    </citation>
    <scope>NUCLEOTIDE SEQUENCE</scope>
    <source>
        <strain evidence="12">H-8</strain>
    </source>
</reference>
<evidence type="ECO:0000313" key="17">
    <source>
        <dbReference type="Proteomes" id="UP000601587"/>
    </source>
</evidence>
<evidence type="ECO:0000313" key="15">
    <source>
        <dbReference type="Proteomes" id="UP000063930"/>
    </source>
</evidence>
<name>A0A0F7H4H1_LACHE</name>
<dbReference type="EMBL" id="CP012381">
    <property type="protein sequence ID" value="ALI52914.1"/>
    <property type="molecule type" value="Genomic_DNA"/>
</dbReference>
<dbReference type="Gene3D" id="3.40.50.10750">
    <property type="entry name" value="Isocitrate/Isopropylmalate dehydrogenase-like"/>
    <property type="match status" value="1"/>
</dbReference>
<dbReference type="NCBIfam" id="TIGR00651">
    <property type="entry name" value="pta"/>
    <property type="match status" value="1"/>
</dbReference>
<dbReference type="InterPro" id="IPR042112">
    <property type="entry name" value="P_AcTrfase_dom2"/>
</dbReference>
<dbReference type="Proteomes" id="UP000601587">
    <property type="component" value="Unassembled WGS sequence"/>
</dbReference>
<dbReference type="InterPro" id="IPR050500">
    <property type="entry name" value="Phos_Acetyltrans/Butyryltrans"/>
</dbReference>
<evidence type="ECO:0000256" key="4">
    <source>
        <dbReference type="ARBA" id="ARBA00012707"/>
    </source>
</evidence>
<evidence type="ECO:0000256" key="2">
    <source>
        <dbReference type="ARBA" id="ARBA00004989"/>
    </source>
</evidence>
<keyword evidence="6 11" id="KW-0808">Transferase</keyword>
<comment type="pathway">
    <text evidence="2">Metabolic intermediate biosynthesis; acetyl-CoA biosynthesis; acetyl-CoA from acetate: step 2/2.</text>
</comment>
<dbReference type="InterPro" id="IPR004614">
    <property type="entry name" value="P_AcTrfase"/>
</dbReference>
<evidence type="ECO:0000313" key="11">
    <source>
        <dbReference type="EMBL" id="AYE62029.1"/>
    </source>
</evidence>
<organism evidence="14 17">
    <name type="scientific">Lactobacillus helveticus</name>
    <name type="common">Lactobacillus suntoryeus</name>
    <dbReference type="NCBI Taxonomy" id="1587"/>
    <lineage>
        <taxon>Bacteria</taxon>
        <taxon>Bacillati</taxon>
        <taxon>Bacillota</taxon>
        <taxon>Bacilli</taxon>
        <taxon>Lactobacillales</taxon>
        <taxon>Lactobacillaceae</taxon>
        <taxon>Lactobacillus</taxon>
    </lineage>
</organism>
<evidence type="ECO:0000259" key="9">
    <source>
        <dbReference type="Pfam" id="PF01515"/>
    </source>
</evidence>
<feature type="domain" description="Phosphate acetyl/butaryl transferase" evidence="9">
    <location>
        <begin position="12"/>
        <end position="320"/>
    </location>
</feature>
<dbReference type="RefSeq" id="WP_003633483.1">
    <property type="nucleotide sequence ID" value="NZ_AP023028.1"/>
</dbReference>
<accession>A0A0F7H4H1</accession>
<dbReference type="EMBL" id="WCGB01000015">
    <property type="protein sequence ID" value="NRN91412.1"/>
    <property type="molecule type" value="Genomic_DNA"/>
</dbReference>
<keyword evidence="7" id="KW-0012">Acyltransferase</keyword>
<dbReference type="AlphaFoldDB" id="A0A0F7H4H1"/>
<evidence type="ECO:0000256" key="8">
    <source>
        <dbReference type="ARBA" id="ARBA00031108"/>
    </source>
</evidence>
<dbReference type="PANTHER" id="PTHR43356">
    <property type="entry name" value="PHOSPHATE ACETYLTRANSFERASE"/>
    <property type="match status" value="1"/>
</dbReference>
<dbReference type="Proteomes" id="UP000630086">
    <property type="component" value="Unassembled WGS sequence"/>
</dbReference>
<dbReference type="GO" id="GO:0008959">
    <property type="term" value="F:phosphate acetyltransferase activity"/>
    <property type="evidence" value="ECO:0007669"/>
    <property type="project" value="UniProtKB-EC"/>
</dbReference>
<evidence type="ECO:0000313" key="10">
    <source>
        <dbReference type="EMBL" id="ALI52914.1"/>
    </source>
</evidence>
<dbReference type="eggNOG" id="COG0280">
    <property type="taxonomic scope" value="Bacteria"/>
</dbReference>
<dbReference type="Proteomes" id="UP000618094">
    <property type="component" value="Unassembled WGS sequence"/>
</dbReference>
<evidence type="ECO:0000256" key="7">
    <source>
        <dbReference type="ARBA" id="ARBA00023315"/>
    </source>
</evidence>
<evidence type="ECO:0000313" key="12">
    <source>
        <dbReference type="EMBL" id="GFO98473.1"/>
    </source>
</evidence>
<dbReference type="PANTHER" id="PTHR43356:SF3">
    <property type="entry name" value="PHOSPHATE ACETYLTRANSFERASE"/>
    <property type="match status" value="1"/>
</dbReference>
<dbReference type="EMBL" id="BLYO01000054">
    <property type="protein sequence ID" value="GFO98473.1"/>
    <property type="molecule type" value="Genomic_DNA"/>
</dbReference>
<evidence type="ECO:0000313" key="16">
    <source>
        <dbReference type="Proteomes" id="UP000267794"/>
    </source>
</evidence>
<evidence type="ECO:0000256" key="3">
    <source>
        <dbReference type="ARBA" id="ARBA00005656"/>
    </source>
</evidence>
<evidence type="ECO:0000313" key="14">
    <source>
        <dbReference type="EMBL" id="NRN91412.1"/>
    </source>
</evidence>
<dbReference type="EMBL" id="BLYV01000448">
    <property type="protein sequence ID" value="GFP14229.1"/>
    <property type="molecule type" value="Genomic_DNA"/>
</dbReference>
<proteinExistence type="inferred from homology"/>
<evidence type="ECO:0000256" key="1">
    <source>
        <dbReference type="ARBA" id="ARBA00000705"/>
    </source>
</evidence>
<dbReference type="InterPro" id="IPR012147">
    <property type="entry name" value="P_Ac_Bu_trans"/>
</dbReference>
<comment type="similarity">
    <text evidence="3">Belongs to the phosphate acetyltransferase and butyryltransferase family.</text>
</comment>
<reference evidence="11 16" key="2">
    <citation type="submission" date="2016-10" db="EMBL/GenBank/DDBJ databases">
        <title>Complete genomic sequencing of Lactobacillus helveticus LH99 and comparative genome analysis.</title>
        <authorList>
            <person name="Li N."/>
            <person name="You C."/>
            <person name="Liu Z."/>
        </authorList>
    </citation>
    <scope>NUCLEOTIDE SEQUENCE [LARGE SCALE GENOMIC DNA]</scope>
    <source>
        <strain evidence="11 16">LH99</strain>
    </source>
</reference>
<reference evidence="14" key="3">
    <citation type="submission" date="2019-09" db="EMBL/GenBank/DDBJ databases">
        <title>Comparative genomic analysis of Lactobacillus helveticus.</title>
        <authorList>
            <person name="Zhang H."/>
            <person name="Chen Y."/>
            <person name="Zhong Z."/>
        </authorList>
    </citation>
    <scope>NUCLEOTIDE SEQUENCE</scope>
    <source>
        <strain evidence="14">IMAU50013</strain>
    </source>
</reference>
<dbReference type="Pfam" id="PF01515">
    <property type="entry name" value="PTA_PTB"/>
    <property type="match status" value="1"/>
</dbReference>
<dbReference type="InterPro" id="IPR042113">
    <property type="entry name" value="P_AcTrfase_dom1"/>
</dbReference>
<dbReference type="Proteomes" id="UP000267794">
    <property type="component" value="Chromosome"/>
</dbReference>
<comment type="catalytic activity">
    <reaction evidence="1">
        <text>acetyl-CoA + phosphate = acetyl phosphate + CoA</text>
        <dbReference type="Rhea" id="RHEA:19521"/>
        <dbReference type="ChEBI" id="CHEBI:22191"/>
        <dbReference type="ChEBI" id="CHEBI:43474"/>
        <dbReference type="ChEBI" id="CHEBI:57287"/>
        <dbReference type="ChEBI" id="CHEBI:57288"/>
        <dbReference type="EC" id="2.3.1.8"/>
    </reaction>
</comment>
<dbReference type="NCBIfam" id="NF007233">
    <property type="entry name" value="PRK09653.1"/>
    <property type="match status" value="1"/>
</dbReference>
<gene>
    <name evidence="10" type="primary">eutD</name>
    <name evidence="10" type="ORF">ALV80_07545</name>
    <name evidence="11" type="ORF">BC335_1621</name>
    <name evidence="14" type="ORF">IMAU50013_00949</name>
    <name evidence="12" type="ORF">LHEH8_02290</name>
    <name evidence="13" type="ORF">LHEJCM1062_21010</name>
</gene>
<evidence type="ECO:0000256" key="6">
    <source>
        <dbReference type="ARBA" id="ARBA00022679"/>
    </source>
</evidence>
<protein>
    <recommendedName>
        <fullName evidence="5">Phosphate acetyltransferase</fullName>
        <ecNumber evidence="4">2.3.1.8</ecNumber>
    </recommendedName>
    <alternativeName>
        <fullName evidence="8">Phosphotransacetylase</fullName>
    </alternativeName>
</protein>
<dbReference type="SUPFAM" id="SSF53659">
    <property type="entry name" value="Isocitrate/Isopropylmalate dehydrogenase-like"/>
    <property type="match status" value="1"/>
</dbReference>
<dbReference type="Gene3D" id="3.40.50.10950">
    <property type="match status" value="1"/>
</dbReference>
<dbReference type="Proteomes" id="UP000063930">
    <property type="component" value="Chromosome"/>
</dbReference>
<dbReference type="InterPro" id="IPR002505">
    <property type="entry name" value="PTA_PTB"/>
</dbReference>
<reference evidence="10 15" key="1">
    <citation type="submission" date="2015-08" db="EMBL/GenBank/DDBJ databases">
        <title>Complete genome sequence of Lactobacillus helveticus CAUH18, a probiotic strain originated from koumiss.</title>
        <authorList>
            <person name="Yang Y."/>
            <person name="Hao Y."/>
        </authorList>
    </citation>
    <scope>NUCLEOTIDE SEQUENCE [LARGE SCALE GENOMIC DNA]</scope>
    <source>
        <strain evidence="10 15">CAUH18</strain>
    </source>
</reference>
<dbReference type="EMBL" id="CP017982">
    <property type="protein sequence ID" value="AYE62029.1"/>
    <property type="molecule type" value="Genomic_DNA"/>
</dbReference>
<evidence type="ECO:0000256" key="5">
    <source>
        <dbReference type="ARBA" id="ARBA00021528"/>
    </source>
</evidence>
<reference evidence="13" key="5">
    <citation type="submission" date="2020-07" db="EMBL/GenBank/DDBJ databases">
        <title>Draft genome sequence of Lactobacillus helveticus strain JCM 1062.</title>
        <authorList>
            <person name="Endo A."/>
            <person name="Maeno S."/>
            <person name="Kido Y."/>
        </authorList>
    </citation>
    <scope>NUCLEOTIDE SEQUENCE</scope>
    <source>
        <strain evidence="13">JCM 1062</strain>
    </source>
</reference>
<sequence>MSVFSLFKKQVEAAKNKKRIVFPESDDLRILTAVSNLNKDGIIEPILIGNKENIAKTAEENNLDLAGVKIYDPNNYADLDEMVKVFIEARRKDTSEAEARAKLAKENYFGTMLVKMGLADGMVSGAAHSTANTVLPALQLIHAAEGMHRVSGAFVMEKGDERYIFADCAINIEPDKETLAEIGYQSALTAKMAEIDPKVAFLSFSTKGSAEGPMVDKVHDATAMFQKSHPEIPADGELQFDAAFVPAVGEKKAPGSKVAGHANVFVFPELQSGNIAYKMVQRLGGFTAVGPILQGLAAPVNDLSRGCSEQDIYDLAIVTAAQALAKDEK</sequence>
<dbReference type="PIRSF" id="PIRSF000428">
    <property type="entry name" value="P_Ac_trans"/>
    <property type="match status" value="1"/>
</dbReference>
<evidence type="ECO:0000313" key="13">
    <source>
        <dbReference type="EMBL" id="GFP14229.1"/>
    </source>
</evidence>
<dbReference type="EC" id="2.3.1.8" evidence="4"/>